<dbReference type="AlphaFoldDB" id="A0A850QIP6"/>
<organism evidence="1 2">
    <name type="scientific">Undibacterium oligocarboniphilum</name>
    <dbReference type="NCBI Taxonomy" id="666702"/>
    <lineage>
        <taxon>Bacteria</taxon>
        <taxon>Pseudomonadati</taxon>
        <taxon>Pseudomonadota</taxon>
        <taxon>Betaproteobacteria</taxon>
        <taxon>Burkholderiales</taxon>
        <taxon>Oxalobacteraceae</taxon>
        <taxon>Undibacterium</taxon>
    </lineage>
</organism>
<dbReference type="RefSeq" id="WP_176805149.1">
    <property type="nucleotide sequence ID" value="NZ_JABXYJ010000015.1"/>
</dbReference>
<keyword evidence="2" id="KW-1185">Reference proteome</keyword>
<reference evidence="1 2" key="1">
    <citation type="submission" date="2020-06" db="EMBL/GenBank/DDBJ databases">
        <authorList>
            <person name="Qiu C."/>
            <person name="Liu Z."/>
        </authorList>
    </citation>
    <scope>NUCLEOTIDE SEQUENCE [LARGE SCALE GENOMIC DNA]</scope>
    <source>
        <strain evidence="1 2">EM 1</strain>
    </source>
</reference>
<dbReference type="EMBL" id="JABXYJ010000015">
    <property type="protein sequence ID" value="NVO79451.1"/>
    <property type="molecule type" value="Genomic_DNA"/>
</dbReference>
<protein>
    <submittedName>
        <fullName evidence="1">Uncharacterized protein</fullName>
    </submittedName>
</protein>
<dbReference type="Proteomes" id="UP000588051">
    <property type="component" value="Unassembled WGS sequence"/>
</dbReference>
<gene>
    <name evidence="1" type="ORF">HV832_16660</name>
</gene>
<proteinExistence type="predicted"/>
<accession>A0A850QIP6</accession>
<evidence type="ECO:0000313" key="1">
    <source>
        <dbReference type="EMBL" id="NVO79451.1"/>
    </source>
</evidence>
<name>A0A850QIP6_9BURK</name>
<sequence length="70" mass="8124">MRVIDNKVIFEDNEKEMWTKLLDRSVDGNIAPHVLRELGEARVRELSDEGNPIWARMAAKMVVEIPQILH</sequence>
<evidence type="ECO:0000313" key="2">
    <source>
        <dbReference type="Proteomes" id="UP000588051"/>
    </source>
</evidence>
<comment type="caution">
    <text evidence="1">The sequence shown here is derived from an EMBL/GenBank/DDBJ whole genome shotgun (WGS) entry which is preliminary data.</text>
</comment>